<dbReference type="InterPro" id="IPR028082">
    <property type="entry name" value="Peripla_BP_I"/>
</dbReference>
<proteinExistence type="predicted"/>
<dbReference type="PROSITE" id="PS51257">
    <property type="entry name" value="PROKAR_LIPOPROTEIN"/>
    <property type="match status" value="1"/>
</dbReference>
<dbReference type="PANTHER" id="PTHR35271">
    <property type="entry name" value="ABC TRANSPORTER, SUBSTRATE-BINDING LIPOPROTEIN-RELATED"/>
    <property type="match status" value="1"/>
</dbReference>
<reference evidence="2" key="1">
    <citation type="submission" date="2019-11" db="EMBL/GenBank/DDBJ databases">
        <authorList>
            <person name="Feng L."/>
        </authorList>
    </citation>
    <scope>NUCLEOTIDE SEQUENCE</scope>
    <source>
        <strain evidence="2">CParaputrificumLFYP93</strain>
    </source>
</reference>
<gene>
    <name evidence="2" type="ORF">CPLFYP93_00309</name>
</gene>
<evidence type="ECO:0000256" key="1">
    <source>
        <dbReference type="SAM" id="SignalP"/>
    </source>
</evidence>
<dbReference type="PANTHER" id="PTHR35271:SF1">
    <property type="entry name" value="ABC TRANSPORTER, SUBSTRATE-BINDING LIPOPROTEIN"/>
    <property type="match status" value="1"/>
</dbReference>
<sequence>MVGKKKIALLLCGLLGASLLVGCGGETENEKETVKKKVGIIQLIQHDALDQANKGFIDGLAEKGYKDGENIEIEQQNASGKQDTAQQIAGQFVSSKKDLIFAIATPTAQACYNATKDIPIVFSAVTNPVNDGLAKDWKSSGCNTTGTSDMANIDEQLALLKEVLPNAKTLGVVYTTSETNSVNQVNELELLAPKYNLKIKKIGVANINEINQVLSNSMGDIDVLYAPTDNNVAASYELVAQIALKANKPVIGAEPAVVEKGGLLSKGIDYYELGKMAGYKAAEILDGKNPQEIEIETMKELAITVNTDVAKKLGITIPQNILDSAKKVTGGVK</sequence>
<dbReference type="EMBL" id="CACRTV010000013">
    <property type="protein sequence ID" value="VYT67040.1"/>
    <property type="molecule type" value="Genomic_DNA"/>
</dbReference>
<keyword evidence="1" id="KW-0732">Signal</keyword>
<accession>A0A6N2YN49</accession>
<name>A0A6N2YN49_9CLOT</name>
<dbReference type="CDD" id="cd06325">
    <property type="entry name" value="PBP1_ABC_unchar_transporter"/>
    <property type="match status" value="1"/>
</dbReference>
<organism evidence="2">
    <name type="scientific">Clostridium paraputrificum</name>
    <dbReference type="NCBI Taxonomy" id="29363"/>
    <lineage>
        <taxon>Bacteria</taxon>
        <taxon>Bacillati</taxon>
        <taxon>Bacillota</taxon>
        <taxon>Clostridia</taxon>
        <taxon>Eubacteriales</taxon>
        <taxon>Clostridiaceae</taxon>
        <taxon>Clostridium</taxon>
    </lineage>
</organism>
<dbReference type="SUPFAM" id="SSF53822">
    <property type="entry name" value="Periplasmic binding protein-like I"/>
    <property type="match status" value="1"/>
</dbReference>
<dbReference type="Pfam" id="PF04392">
    <property type="entry name" value="ABC_sub_bind"/>
    <property type="match status" value="1"/>
</dbReference>
<dbReference type="InterPro" id="IPR007487">
    <property type="entry name" value="ABC_transpt-TYRBP-like"/>
</dbReference>
<feature type="chain" id="PRO_5038931125" evidence="1">
    <location>
        <begin position="24"/>
        <end position="333"/>
    </location>
</feature>
<feature type="signal peptide" evidence="1">
    <location>
        <begin position="1"/>
        <end position="23"/>
    </location>
</feature>
<dbReference type="AlphaFoldDB" id="A0A6N2YN49"/>
<dbReference type="Gene3D" id="3.40.50.2300">
    <property type="match status" value="2"/>
</dbReference>
<protein>
    <submittedName>
        <fullName evidence="2">ABC transporter substrate binding protein</fullName>
    </submittedName>
</protein>
<dbReference type="RefSeq" id="WP_156558762.1">
    <property type="nucleotide sequence ID" value="NZ_CACRTV010000013.1"/>
</dbReference>
<evidence type="ECO:0000313" key="2">
    <source>
        <dbReference type="EMBL" id="VYT67040.1"/>
    </source>
</evidence>